<dbReference type="EMBL" id="CP064787">
    <property type="protein sequence ID" value="QSG06535.1"/>
    <property type="molecule type" value="Genomic_DNA"/>
</dbReference>
<accession>A0A897N675</accession>
<reference evidence="2" key="1">
    <citation type="submission" date="2020-11" db="EMBL/GenBank/DDBJ databases">
        <title>Carbohydrate-dependent, anaerobic sulfur respiration: A novel catabolism in halophilic archaea.</title>
        <authorList>
            <person name="Sorokin D.Y."/>
            <person name="Messina E."/>
            <person name="Smedile F."/>
            <person name="La Cono V."/>
            <person name="Hallsworth J.E."/>
            <person name="Yakimov M.M."/>
        </authorList>
    </citation>
    <scope>NUCLEOTIDE SEQUENCE</scope>
    <source>
        <strain evidence="2">HSR12-1</strain>
    </source>
</reference>
<evidence type="ECO:0000256" key="1">
    <source>
        <dbReference type="SAM" id="Phobius"/>
    </source>
</evidence>
<name>A0A897N675_9EURY</name>
<keyword evidence="2" id="KW-0282">Flagellum</keyword>
<keyword evidence="1" id="KW-1133">Transmembrane helix</keyword>
<dbReference type="GeneID" id="68855770"/>
<keyword evidence="1" id="KW-0812">Transmembrane</keyword>
<proteinExistence type="predicted"/>
<keyword evidence="2" id="KW-0969">Cilium</keyword>
<dbReference type="Pfam" id="PF23960">
    <property type="entry name" value="DUF7289"/>
    <property type="match status" value="1"/>
</dbReference>
<gene>
    <name evidence="2" type="ORF">HSR121_2205</name>
</gene>
<evidence type="ECO:0000313" key="2">
    <source>
        <dbReference type="EMBL" id="QSG06535.1"/>
    </source>
</evidence>
<keyword evidence="1" id="KW-0472">Membrane</keyword>
<evidence type="ECO:0000313" key="3">
    <source>
        <dbReference type="Proteomes" id="UP000663525"/>
    </source>
</evidence>
<dbReference type="InterPro" id="IPR055713">
    <property type="entry name" value="DUF7289"/>
</dbReference>
<sequence>MSDVVGFVLMFGIILTSVGLVATFGLSELESFDENQQLNNAERTFDLISRSFTELEESQATTRTDAIDLSGGSLTLSPSSSATVNVTTDSGKTYTELFPLNALVYENNDVQIGYENGALFRVQERSDAGIITSGPGFVCSDGTAILSFVTLKGDTERQIGGEGTLRVTGRLTNQTLLYPASSSGTGNASTVDTIEVELTFSGESRAREWANYFENADGDWTVTGKTDASVTVQCGASTDLDSVYVRQSTISITYS</sequence>
<feature type="transmembrane region" description="Helical" evidence="1">
    <location>
        <begin position="6"/>
        <end position="26"/>
    </location>
</feature>
<keyword evidence="2" id="KW-0966">Cell projection</keyword>
<protein>
    <submittedName>
        <fullName evidence="2">Putative pilin/flagellin</fullName>
    </submittedName>
</protein>
<organism evidence="2 3">
    <name type="scientific">Halapricum desulfuricans</name>
    <dbReference type="NCBI Taxonomy" id="2841257"/>
    <lineage>
        <taxon>Archaea</taxon>
        <taxon>Methanobacteriati</taxon>
        <taxon>Methanobacteriota</taxon>
        <taxon>Stenosarchaea group</taxon>
        <taxon>Halobacteria</taxon>
        <taxon>Halobacteriales</taxon>
        <taxon>Haloarculaceae</taxon>
        <taxon>Halapricum</taxon>
    </lineage>
</organism>
<dbReference type="RefSeq" id="WP_229113038.1">
    <property type="nucleotide sequence ID" value="NZ_CP064787.1"/>
</dbReference>
<dbReference type="Proteomes" id="UP000663525">
    <property type="component" value="Chromosome"/>
</dbReference>
<dbReference type="AlphaFoldDB" id="A0A897N675"/>